<dbReference type="PANTHER" id="PTHR47270:SF13">
    <property type="entry name" value="HEAVY CHAIN-LIKE PROTEIN, PUTATIVE-RELATED"/>
    <property type="match status" value="1"/>
</dbReference>
<accession>A0A978VNB6</accession>
<gene>
    <name evidence="3" type="ORF">FEM48_Zijuj03G0050200</name>
</gene>
<dbReference type="EMBL" id="JAEACU010000003">
    <property type="protein sequence ID" value="KAH7537041.1"/>
    <property type="molecule type" value="Genomic_DNA"/>
</dbReference>
<feature type="coiled-coil region" evidence="1">
    <location>
        <begin position="116"/>
        <end position="171"/>
    </location>
</feature>
<keyword evidence="1" id="KW-0175">Coiled coil</keyword>
<reference evidence="3" key="1">
    <citation type="journal article" date="2021" name="Front. Plant Sci.">
        <title>Chromosome-Scale Genome Assembly for Chinese Sour Jujube and Insights Into Its Genome Evolution and Domestication Signature.</title>
        <authorList>
            <person name="Shen L.-Y."/>
            <person name="Luo H."/>
            <person name="Wang X.-L."/>
            <person name="Wang X.-M."/>
            <person name="Qiu X.-J."/>
            <person name="Liu H."/>
            <person name="Zhou S.-S."/>
            <person name="Jia K.-H."/>
            <person name="Nie S."/>
            <person name="Bao Y.-T."/>
            <person name="Zhang R.-G."/>
            <person name="Yun Q.-Z."/>
            <person name="Chai Y.-H."/>
            <person name="Lu J.-Y."/>
            <person name="Li Y."/>
            <person name="Zhao S.-W."/>
            <person name="Mao J.-F."/>
            <person name="Jia S.-G."/>
            <person name="Mao Y.-M."/>
        </authorList>
    </citation>
    <scope>NUCLEOTIDE SEQUENCE</scope>
    <source>
        <strain evidence="3">AT0</strain>
        <tissue evidence="3">Leaf</tissue>
    </source>
</reference>
<dbReference type="AlphaFoldDB" id="A0A978VNB6"/>
<evidence type="ECO:0000313" key="4">
    <source>
        <dbReference type="Proteomes" id="UP000813462"/>
    </source>
</evidence>
<dbReference type="Proteomes" id="UP000813462">
    <property type="component" value="Unassembled WGS sequence"/>
</dbReference>
<evidence type="ECO:0000256" key="2">
    <source>
        <dbReference type="SAM" id="MobiDB-lite"/>
    </source>
</evidence>
<name>A0A978VNB6_ZIZJJ</name>
<evidence type="ECO:0000256" key="1">
    <source>
        <dbReference type="SAM" id="Coils"/>
    </source>
</evidence>
<proteinExistence type="predicted"/>
<sequence>MEVALQEIQGKVKLDLLHVIGLLSELADSKQNREILMVDHERVLKMLEGIKSNEEKLENTVTRHKLILKANGRPADVVKPSSLSELEACRRSKAVLEEKSCTARGIQPREALRPKVGGLKDEIAQLKTTNSEFQRRIRCLEEEKADCLKKSQDLEEELRILLDLRQEQMESEKGNLSHHFERKQQVDKKQDCETGNSHANAILPCQRSSVRSCTALVNEKEHEQKKKEVTSQEKELRDTRESCYDISLKYAEVEIDHSITHKDCLDSQDDVSKDVQQCLIKLVVAIIFQGGTDLLTREGEADDILNSLIQMKNCLKQQLLYVDRNSIVVKKSSSEELNFLRIELDSESAELNEEPLDKSAMMKILIDDKIPKDK</sequence>
<dbReference type="PANTHER" id="PTHR47270">
    <property type="entry name" value="PROTEIN MLP1-LIKE"/>
    <property type="match status" value="1"/>
</dbReference>
<feature type="compositionally biased region" description="Basic and acidic residues" evidence="2">
    <location>
        <begin position="174"/>
        <end position="192"/>
    </location>
</feature>
<evidence type="ECO:0000313" key="3">
    <source>
        <dbReference type="EMBL" id="KAH7537041.1"/>
    </source>
</evidence>
<comment type="caution">
    <text evidence="3">The sequence shown here is derived from an EMBL/GenBank/DDBJ whole genome shotgun (WGS) entry which is preliminary data.</text>
</comment>
<organism evidence="3 4">
    <name type="scientific">Ziziphus jujuba var. spinosa</name>
    <dbReference type="NCBI Taxonomy" id="714518"/>
    <lineage>
        <taxon>Eukaryota</taxon>
        <taxon>Viridiplantae</taxon>
        <taxon>Streptophyta</taxon>
        <taxon>Embryophyta</taxon>
        <taxon>Tracheophyta</taxon>
        <taxon>Spermatophyta</taxon>
        <taxon>Magnoliopsida</taxon>
        <taxon>eudicotyledons</taxon>
        <taxon>Gunneridae</taxon>
        <taxon>Pentapetalae</taxon>
        <taxon>rosids</taxon>
        <taxon>fabids</taxon>
        <taxon>Rosales</taxon>
        <taxon>Rhamnaceae</taxon>
        <taxon>Paliureae</taxon>
        <taxon>Ziziphus</taxon>
    </lineage>
</organism>
<feature type="region of interest" description="Disordered" evidence="2">
    <location>
        <begin position="174"/>
        <end position="193"/>
    </location>
</feature>
<protein>
    <submittedName>
        <fullName evidence="3">Uncharacterized protein</fullName>
    </submittedName>
</protein>